<feature type="transmembrane region" description="Helical" evidence="8">
    <location>
        <begin position="317"/>
        <end position="342"/>
    </location>
</feature>
<dbReference type="Proteomes" id="UP001220022">
    <property type="component" value="Unassembled WGS sequence"/>
</dbReference>
<dbReference type="Pfam" id="PF07690">
    <property type="entry name" value="MFS_1"/>
    <property type="match status" value="1"/>
</dbReference>
<feature type="transmembrane region" description="Helical" evidence="8">
    <location>
        <begin position="88"/>
        <end position="106"/>
    </location>
</feature>
<protein>
    <submittedName>
        <fullName evidence="10">Multidrug effflux MFS transporter</fullName>
    </submittedName>
</protein>
<evidence type="ECO:0000256" key="7">
    <source>
        <dbReference type="ARBA" id="ARBA00023136"/>
    </source>
</evidence>
<accession>A0ABT5ZB98</accession>
<evidence type="ECO:0000256" key="2">
    <source>
        <dbReference type="ARBA" id="ARBA00006236"/>
    </source>
</evidence>
<dbReference type="Gene3D" id="1.20.1720.10">
    <property type="entry name" value="Multidrug resistance protein D"/>
    <property type="match status" value="1"/>
</dbReference>
<dbReference type="PANTHER" id="PTHR23502:SF132">
    <property type="entry name" value="POLYAMINE TRANSPORTER 2-RELATED"/>
    <property type="match status" value="1"/>
</dbReference>
<evidence type="ECO:0000256" key="8">
    <source>
        <dbReference type="SAM" id="Phobius"/>
    </source>
</evidence>
<sequence length="415" mass="42103">MTQKTNADDQARAAPVRSASVLLILAALAALGPLSTDAYVPGLPQLAEDLHSLPSTAQLTVTTCLIGLAVGQLVAGPMSDALGRRTPLLLGLAVYTAAGLACAIAPNIGTLVVFRAIQGGGGAFGLVIAYAYVRDLHQGKAAARYLSLMLLVTGLAPVLAPLVGAQILRFSGWREIFVALAALCAAVLVACIRALPESLPAHRRRPGGLRATGSVYVRLLKDRALVGYALTNASVFSAMFAYIAGSPFVLEHIYRLTPQQYSLVFAVNASGLVAAAHASGRLVRRLGPLFLLGGGVIGSVAGGGAVLLVVITNAGLWPLLAALFTVITSVGLVLPNAPALALESHGSHAGAASALLGFTQFLFGGLAAPLVGVLGSGSALPMAAAMAGLAVTASIMLIALVRPTTPLPLAICPRS</sequence>
<name>A0ABT5ZB98_9ACTN</name>
<evidence type="ECO:0000313" key="10">
    <source>
        <dbReference type="EMBL" id="MDF2261119.1"/>
    </source>
</evidence>
<dbReference type="PROSITE" id="PS50850">
    <property type="entry name" value="MFS"/>
    <property type="match status" value="1"/>
</dbReference>
<feature type="transmembrane region" description="Helical" evidence="8">
    <location>
        <begin position="354"/>
        <end position="374"/>
    </location>
</feature>
<evidence type="ECO:0000256" key="1">
    <source>
        <dbReference type="ARBA" id="ARBA00004651"/>
    </source>
</evidence>
<dbReference type="InterPro" id="IPR004812">
    <property type="entry name" value="Efflux_drug-R_Bcr/CmlA"/>
</dbReference>
<feature type="transmembrane region" description="Helical" evidence="8">
    <location>
        <begin position="290"/>
        <end position="311"/>
    </location>
</feature>
<comment type="similarity">
    <text evidence="2">Belongs to the major facilitator superfamily. Bcr/CmlA family.</text>
</comment>
<dbReference type="InterPro" id="IPR005829">
    <property type="entry name" value="Sugar_transporter_CS"/>
</dbReference>
<dbReference type="InterPro" id="IPR036259">
    <property type="entry name" value="MFS_trans_sf"/>
</dbReference>
<dbReference type="PANTHER" id="PTHR23502">
    <property type="entry name" value="MAJOR FACILITATOR SUPERFAMILY"/>
    <property type="match status" value="1"/>
</dbReference>
<feature type="transmembrane region" description="Helical" evidence="8">
    <location>
        <begin position="380"/>
        <end position="401"/>
    </location>
</feature>
<evidence type="ECO:0000256" key="4">
    <source>
        <dbReference type="ARBA" id="ARBA00022475"/>
    </source>
</evidence>
<feature type="transmembrane region" description="Helical" evidence="8">
    <location>
        <begin position="176"/>
        <end position="195"/>
    </location>
</feature>
<feature type="transmembrane region" description="Helical" evidence="8">
    <location>
        <begin position="225"/>
        <end position="249"/>
    </location>
</feature>
<dbReference type="PROSITE" id="PS00216">
    <property type="entry name" value="SUGAR_TRANSPORT_1"/>
    <property type="match status" value="1"/>
</dbReference>
<evidence type="ECO:0000256" key="3">
    <source>
        <dbReference type="ARBA" id="ARBA00022448"/>
    </source>
</evidence>
<evidence type="ECO:0000259" key="9">
    <source>
        <dbReference type="PROSITE" id="PS50850"/>
    </source>
</evidence>
<dbReference type="CDD" id="cd17320">
    <property type="entry name" value="MFS_MdfA_MDR_like"/>
    <property type="match status" value="1"/>
</dbReference>
<comment type="subcellular location">
    <subcellularLocation>
        <location evidence="1">Cell membrane</location>
        <topology evidence="1">Multi-pass membrane protein</topology>
    </subcellularLocation>
</comment>
<evidence type="ECO:0000256" key="5">
    <source>
        <dbReference type="ARBA" id="ARBA00022692"/>
    </source>
</evidence>
<organism evidence="10 11">
    <name type="scientific">Streptantibioticus ferralitis</name>
    <dbReference type="NCBI Taxonomy" id="236510"/>
    <lineage>
        <taxon>Bacteria</taxon>
        <taxon>Bacillati</taxon>
        <taxon>Actinomycetota</taxon>
        <taxon>Actinomycetes</taxon>
        <taxon>Kitasatosporales</taxon>
        <taxon>Streptomycetaceae</taxon>
        <taxon>Streptantibioticus</taxon>
    </lineage>
</organism>
<keyword evidence="5 8" id="KW-0812">Transmembrane</keyword>
<keyword evidence="3" id="KW-0813">Transport</keyword>
<feature type="transmembrane region" description="Helical" evidence="8">
    <location>
        <begin position="145"/>
        <end position="164"/>
    </location>
</feature>
<dbReference type="EMBL" id="JARHTQ010000048">
    <property type="protein sequence ID" value="MDF2261119.1"/>
    <property type="molecule type" value="Genomic_DNA"/>
</dbReference>
<feature type="transmembrane region" description="Helical" evidence="8">
    <location>
        <begin position="112"/>
        <end position="133"/>
    </location>
</feature>
<dbReference type="InterPro" id="IPR011701">
    <property type="entry name" value="MFS"/>
</dbReference>
<dbReference type="InterPro" id="IPR020846">
    <property type="entry name" value="MFS_dom"/>
</dbReference>
<proteinExistence type="inferred from homology"/>
<dbReference type="SUPFAM" id="SSF103473">
    <property type="entry name" value="MFS general substrate transporter"/>
    <property type="match status" value="1"/>
</dbReference>
<keyword evidence="6 8" id="KW-1133">Transmembrane helix</keyword>
<reference evidence="10 11" key="1">
    <citation type="submission" date="2023-03" db="EMBL/GenBank/DDBJ databases">
        <title>Draft genome sequence of type strain Streptomyces ferralitis JCM 14344.</title>
        <authorList>
            <person name="Klaysubun C."/>
            <person name="Duangmal K."/>
        </authorList>
    </citation>
    <scope>NUCLEOTIDE SEQUENCE [LARGE SCALE GENOMIC DNA]</scope>
    <source>
        <strain evidence="10 11">JCM 14344</strain>
    </source>
</reference>
<gene>
    <name evidence="10" type="ORF">P2L57_37005</name>
</gene>
<feature type="transmembrane region" description="Helical" evidence="8">
    <location>
        <begin position="57"/>
        <end position="76"/>
    </location>
</feature>
<keyword evidence="11" id="KW-1185">Reference proteome</keyword>
<dbReference type="NCBIfam" id="TIGR00710">
    <property type="entry name" value="efflux_Bcr_CflA"/>
    <property type="match status" value="1"/>
</dbReference>
<feature type="transmembrane region" description="Helical" evidence="8">
    <location>
        <begin position="261"/>
        <end position="278"/>
    </location>
</feature>
<dbReference type="RefSeq" id="WP_275822403.1">
    <property type="nucleotide sequence ID" value="NZ_BAAANM010000044.1"/>
</dbReference>
<comment type="caution">
    <text evidence="10">The sequence shown here is derived from an EMBL/GenBank/DDBJ whole genome shotgun (WGS) entry which is preliminary data.</text>
</comment>
<evidence type="ECO:0000256" key="6">
    <source>
        <dbReference type="ARBA" id="ARBA00022989"/>
    </source>
</evidence>
<keyword evidence="4" id="KW-1003">Cell membrane</keyword>
<keyword evidence="7 8" id="KW-0472">Membrane</keyword>
<feature type="domain" description="Major facilitator superfamily (MFS) profile" evidence="9">
    <location>
        <begin position="21"/>
        <end position="405"/>
    </location>
</feature>
<evidence type="ECO:0000313" key="11">
    <source>
        <dbReference type="Proteomes" id="UP001220022"/>
    </source>
</evidence>